<dbReference type="OrthoDB" id="18878at2"/>
<dbReference type="GO" id="GO:0016787">
    <property type="term" value="F:hydrolase activity"/>
    <property type="evidence" value="ECO:0007669"/>
    <property type="project" value="UniProtKB-KW"/>
</dbReference>
<dbReference type="Pfam" id="PF00176">
    <property type="entry name" value="SNF2-rel_dom"/>
    <property type="match status" value="1"/>
</dbReference>
<proteinExistence type="predicted"/>
<name>A0A1W2DS92_9BACT</name>
<dbReference type="InterPro" id="IPR038718">
    <property type="entry name" value="SNF2-like_sf"/>
</dbReference>
<dbReference type="SMART" id="SM00490">
    <property type="entry name" value="HELICc"/>
    <property type="match status" value="1"/>
</dbReference>
<dbReference type="RefSeq" id="WP_084070858.1">
    <property type="nucleotide sequence ID" value="NZ_FWXY01000020.1"/>
</dbReference>
<dbReference type="SMART" id="SM00487">
    <property type="entry name" value="DEXDc"/>
    <property type="match status" value="1"/>
</dbReference>
<dbReference type="PROSITE" id="PS51194">
    <property type="entry name" value="HELICASE_CTER"/>
    <property type="match status" value="1"/>
</dbReference>
<keyword evidence="1" id="KW-0378">Hydrolase</keyword>
<dbReference type="GO" id="GO:0004674">
    <property type="term" value="F:protein serine/threonine kinase activity"/>
    <property type="evidence" value="ECO:0007669"/>
    <property type="project" value="UniProtKB-KW"/>
</dbReference>
<dbReference type="SUPFAM" id="SSF52540">
    <property type="entry name" value="P-loop containing nucleoside triphosphate hydrolases"/>
    <property type="match status" value="2"/>
</dbReference>
<accession>A0A1W2DS92</accession>
<dbReference type="InterPro" id="IPR049730">
    <property type="entry name" value="SNF2/RAD54-like_C"/>
</dbReference>
<organism evidence="4 5">
    <name type="scientific">Desulfocicer vacuolatum DSM 3385</name>
    <dbReference type="NCBI Taxonomy" id="1121400"/>
    <lineage>
        <taxon>Bacteria</taxon>
        <taxon>Pseudomonadati</taxon>
        <taxon>Thermodesulfobacteriota</taxon>
        <taxon>Desulfobacteria</taxon>
        <taxon>Desulfobacterales</taxon>
        <taxon>Desulfobacteraceae</taxon>
        <taxon>Desulfocicer</taxon>
    </lineage>
</organism>
<keyword evidence="4" id="KW-0418">Kinase</keyword>
<evidence type="ECO:0000259" key="2">
    <source>
        <dbReference type="PROSITE" id="PS51192"/>
    </source>
</evidence>
<dbReference type="CDD" id="cd18012">
    <property type="entry name" value="DEXQc_arch_SWI2_SNF2"/>
    <property type="match status" value="1"/>
</dbReference>
<dbReference type="Pfam" id="PF12419">
    <property type="entry name" value="DUF3670"/>
    <property type="match status" value="1"/>
</dbReference>
<dbReference type="Pfam" id="PF00271">
    <property type="entry name" value="Helicase_C"/>
    <property type="match status" value="1"/>
</dbReference>
<dbReference type="STRING" id="1121400.SAMN02746065_12019"/>
<dbReference type="Proteomes" id="UP000192418">
    <property type="component" value="Unassembled WGS sequence"/>
</dbReference>
<dbReference type="GO" id="GO:0005524">
    <property type="term" value="F:ATP binding"/>
    <property type="evidence" value="ECO:0007669"/>
    <property type="project" value="InterPro"/>
</dbReference>
<protein>
    <submittedName>
        <fullName evidence="4">Non-specific serine/threonine protein kinase</fullName>
    </submittedName>
</protein>
<dbReference type="InterPro" id="IPR001650">
    <property type="entry name" value="Helicase_C-like"/>
</dbReference>
<dbReference type="InterPro" id="IPR014001">
    <property type="entry name" value="Helicase_ATP-bd"/>
</dbReference>
<keyword evidence="4" id="KW-0723">Serine/threonine-protein kinase</keyword>
<evidence type="ECO:0000313" key="4">
    <source>
        <dbReference type="EMBL" id="SMD00330.1"/>
    </source>
</evidence>
<feature type="domain" description="Helicase ATP-binding" evidence="2">
    <location>
        <begin position="431"/>
        <end position="606"/>
    </location>
</feature>
<reference evidence="4 5" key="1">
    <citation type="submission" date="2017-04" db="EMBL/GenBank/DDBJ databases">
        <authorList>
            <person name="Afonso C.L."/>
            <person name="Miller P.J."/>
            <person name="Scott M.A."/>
            <person name="Spackman E."/>
            <person name="Goraichik I."/>
            <person name="Dimitrov K.M."/>
            <person name="Suarez D.L."/>
            <person name="Swayne D.E."/>
        </authorList>
    </citation>
    <scope>NUCLEOTIDE SEQUENCE [LARGE SCALE GENOMIC DNA]</scope>
    <source>
        <strain evidence="4 5">DSM 3385</strain>
    </source>
</reference>
<dbReference type="InterPro" id="IPR027417">
    <property type="entry name" value="P-loop_NTPase"/>
</dbReference>
<gene>
    <name evidence="4" type="ORF">SAMN02746065_12019</name>
</gene>
<dbReference type="InterPro" id="IPR022138">
    <property type="entry name" value="DUF3670"/>
</dbReference>
<feature type="domain" description="Helicase C-terminal" evidence="3">
    <location>
        <begin position="729"/>
        <end position="889"/>
    </location>
</feature>
<evidence type="ECO:0000313" key="5">
    <source>
        <dbReference type="Proteomes" id="UP000192418"/>
    </source>
</evidence>
<dbReference type="CDD" id="cd18793">
    <property type="entry name" value="SF2_C_SNF"/>
    <property type="match status" value="1"/>
</dbReference>
<evidence type="ECO:0000259" key="3">
    <source>
        <dbReference type="PROSITE" id="PS51194"/>
    </source>
</evidence>
<dbReference type="InterPro" id="IPR000330">
    <property type="entry name" value="SNF2_N"/>
</dbReference>
<dbReference type="AlphaFoldDB" id="A0A1W2DS92"/>
<sequence>MTDRKKKQLIVSIMPNQALGLEWETTKNKITPEQAKFQDKIHHNFTTQTKKWLFYLGFTIPSVQLSPSLDYFIRFANDFVVALSRVPELETLRHEAFVDMPFGICQNFLSARPMMVGAEYVTREMLEQLWQGFNETFARDIKAFDGRVSDYFNEQNPDLHPAGRVFFHLVENRNQALPFAFMATYSAGMGSNGKPKHLPLKHAIESHDDAALLNLLSTVYKAGESSQIVADLIDSGELFHPLAWDADDAFQFLKEIPDYEGAGVICRIPDWWKPGSSKTGVTISLGDKKPSLAGLGAILDFKAGIAVGDLEFTREEINKILEESRGLAFIKNKWVAVDPEKLKKALEACDRIQDMAEAGMTLGQAMRVRLNPEKMLGRTVPGVDISVSNGTWLASVIKKMQEPEIVNTVLPGKGFKAQLREYQSKGLNWLNFLHTHRLGGCLADDMGLGKTIQILALLSTFTKKTKFRASLLVVPASLISNWESEINRFFPGLKIYVAHPGFNRSKTSPNGKKEQKSKELKLPQSQLNRLDLVITSYTLVKRYPWLGRYNWNCLILDEAQAIKNPGTQQTRAVKALPAAHRIAMTGTPVENRLSDLWSLFDFLNPGLLGSRTEFSKFAKTLKDNPKGYARLRQLVSPYILRRLKTDKTVISDLPDKVEMKTFSDLSPKQIVLYQKAVNDLADKIENSEGIQRKGLVLSSLMRFKQLCNHPDQITGTGDFKAVHSGKFQQLGRICETIYEKRERVLVFTQFKEMTQPLQAFLETIFHHPGVVLHGSVSVTKRKKLIQTFQGETYCPFMVLSLKAGGVGLNLTRANHVVHFDRWWNPAVENQATDRAFRIGQTQKVLVHKFVTRGTIEEKIDQMISEKQALADHVVAPTGETLVTEMDDKKLMDLFRLSLPD</sequence>
<keyword evidence="4" id="KW-0808">Transferase</keyword>
<dbReference type="EMBL" id="FWXY01000020">
    <property type="protein sequence ID" value="SMD00330.1"/>
    <property type="molecule type" value="Genomic_DNA"/>
</dbReference>
<dbReference type="PROSITE" id="PS51192">
    <property type="entry name" value="HELICASE_ATP_BIND_1"/>
    <property type="match status" value="1"/>
</dbReference>
<evidence type="ECO:0000256" key="1">
    <source>
        <dbReference type="ARBA" id="ARBA00022801"/>
    </source>
</evidence>
<dbReference type="Gene3D" id="3.40.50.10810">
    <property type="entry name" value="Tandem AAA-ATPase domain"/>
    <property type="match status" value="1"/>
</dbReference>
<dbReference type="PANTHER" id="PTHR10799">
    <property type="entry name" value="SNF2/RAD54 HELICASE FAMILY"/>
    <property type="match status" value="1"/>
</dbReference>
<dbReference type="Gene3D" id="3.40.50.300">
    <property type="entry name" value="P-loop containing nucleotide triphosphate hydrolases"/>
    <property type="match status" value="1"/>
</dbReference>
<keyword evidence="5" id="KW-1185">Reference proteome</keyword>